<proteinExistence type="predicted"/>
<name>A0A6S6U2C3_9BACT</name>
<dbReference type="AlphaFoldDB" id="A0A6S6U2C3"/>
<reference evidence="1" key="1">
    <citation type="submission" date="2020-01" db="EMBL/GenBank/DDBJ databases">
        <authorList>
            <person name="Meier V. D."/>
            <person name="Meier V D."/>
        </authorList>
    </citation>
    <scope>NUCLEOTIDE SEQUENCE</scope>
    <source>
        <strain evidence="1">HLG_WM_MAG_01</strain>
    </source>
</reference>
<gene>
    <name evidence="1" type="ORF">HELGO_WM19060</name>
</gene>
<dbReference type="EMBL" id="CACVAS010000116">
    <property type="protein sequence ID" value="CAA6821606.1"/>
    <property type="molecule type" value="Genomic_DNA"/>
</dbReference>
<organism evidence="1">
    <name type="scientific">uncultured Sulfurovum sp</name>
    <dbReference type="NCBI Taxonomy" id="269237"/>
    <lineage>
        <taxon>Bacteria</taxon>
        <taxon>Pseudomonadati</taxon>
        <taxon>Campylobacterota</taxon>
        <taxon>Epsilonproteobacteria</taxon>
        <taxon>Campylobacterales</taxon>
        <taxon>Sulfurovaceae</taxon>
        <taxon>Sulfurovum</taxon>
        <taxon>environmental samples</taxon>
    </lineage>
</organism>
<sequence length="31" mass="3499">MDDKSFDALLASTKEAGIYLQKRKALTVHFT</sequence>
<accession>A0A6S6U2C3</accession>
<evidence type="ECO:0000313" key="1">
    <source>
        <dbReference type="EMBL" id="CAA6821606.1"/>
    </source>
</evidence>
<protein>
    <submittedName>
        <fullName evidence="1">Uncharacterized protein</fullName>
    </submittedName>
</protein>